<dbReference type="Proteomes" id="UP000071859">
    <property type="component" value="Unassembled WGS sequence"/>
</dbReference>
<organism evidence="2 3">
    <name type="scientific">Caballeronia calidae</name>
    <dbReference type="NCBI Taxonomy" id="1777139"/>
    <lineage>
        <taxon>Bacteria</taxon>
        <taxon>Pseudomonadati</taxon>
        <taxon>Pseudomonadota</taxon>
        <taxon>Betaproteobacteria</taxon>
        <taxon>Burkholderiales</taxon>
        <taxon>Burkholderiaceae</taxon>
        <taxon>Caballeronia</taxon>
    </lineage>
</organism>
<protein>
    <recommendedName>
        <fullName evidence="4">O-antigen polymerase</fullName>
    </recommendedName>
</protein>
<feature type="transmembrane region" description="Helical" evidence="1">
    <location>
        <begin position="12"/>
        <end position="31"/>
    </location>
</feature>
<feature type="transmembrane region" description="Helical" evidence="1">
    <location>
        <begin position="110"/>
        <end position="131"/>
    </location>
</feature>
<name>A0A158CRF5_9BURK</name>
<keyword evidence="1" id="KW-0812">Transmembrane</keyword>
<evidence type="ECO:0000313" key="3">
    <source>
        <dbReference type="Proteomes" id="UP000071859"/>
    </source>
</evidence>
<feature type="transmembrane region" description="Helical" evidence="1">
    <location>
        <begin position="213"/>
        <end position="230"/>
    </location>
</feature>
<gene>
    <name evidence="2" type="ORF">AWB78_04233</name>
</gene>
<feature type="transmembrane region" description="Helical" evidence="1">
    <location>
        <begin position="274"/>
        <end position="292"/>
    </location>
</feature>
<comment type="caution">
    <text evidence="2">The sequence shown here is derived from an EMBL/GenBank/DDBJ whole genome shotgun (WGS) entry which is preliminary data.</text>
</comment>
<proteinExistence type="predicted"/>
<keyword evidence="1" id="KW-0472">Membrane</keyword>
<feature type="transmembrane region" description="Helical" evidence="1">
    <location>
        <begin position="351"/>
        <end position="372"/>
    </location>
</feature>
<sequence length="436" mass="48767">MKTGNSSLIDRYFTVWAFAMPITSVVILPSIPGSTAGYLLCFLSLPVALACAGTARSRYMVFLLVAVFSWAVMFLGSQLANAMAPYFPNFTKVVLMDETDQWTFILRKSLFTQSIYLLAVVLYGAYLYIFFKPSWEQWLLASATVLALYGMYEFVYFCVMGKPGDFLTNRAFGADFQNSGGTAEEGNVIGSLFQSVTIHGFEMPRLKSLTGEPSMYAVSMLPFWIYFNATSKIRWPVWILGASLVMSTSSTAFIGFCVYALIRLSKLRFNPVKVILGILLLGVVAYVARNYIADMFQQLIIDKMDGNNVSGAERSDLFRASLDLWMDGSLANQLFGIGFGYIRSTDLLTTMLVNTGLIGTLSLSLLLLYPAFRLDSDVRGTALRQCCVATWVMLMVSVPEFAYLAPWTFVAIAYSRLRQQRFARAYENRQIDVQLT</sequence>
<evidence type="ECO:0008006" key="4">
    <source>
        <dbReference type="Google" id="ProtNLM"/>
    </source>
</evidence>
<dbReference type="AlphaFoldDB" id="A0A158CRF5"/>
<feature type="transmembrane region" description="Helical" evidence="1">
    <location>
        <begin position="138"/>
        <end position="157"/>
    </location>
</feature>
<accession>A0A158CRF5</accession>
<feature type="transmembrane region" description="Helical" evidence="1">
    <location>
        <begin position="37"/>
        <end position="55"/>
    </location>
</feature>
<feature type="transmembrane region" description="Helical" evidence="1">
    <location>
        <begin position="392"/>
        <end position="414"/>
    </location>
</feature>
<feature type="transmembrane region" description="Helical" evidence="1">
    <location>
        <begin position="62"/>
        <end position="87"/>
    </location>
</feature>
<evidence type="ECO:0000313" key="2">
    <source>
        <dbReference type="EMBL" id="SAK84456.1"/>
    </source>
</evidence>
<feature type="transmembrane region" description="Helical" evidence="1">
    <location>
        <begin position="237"/>
        <end position="262"/>
    </location>
</feature>
<keyword evidence="1" id="KW-1133">Transmembrane helix</keyword>
<dbReference type="EMBL" id="FCOX02000022">
    <property type="protein sequence ID" value="SAK84456.1"/>
    <property type="molecule type" value="Genomic_DNA"/>
</dbReference>
<keyword evidence="3" id="KW-1185">Reference proteome</keyword>
<reference evidence="2" key="1">
    <citation type="submission" date="2016-01" db="EMBL/GenBank/DDBJ databases">
        <authorList>
            <person name="Peeters C."/>
        </authorList>
    </citation>
    <scope>NUCLEOTIDE SEQUENCE</scope>
    <source>
        <strain evidence="2">LMG 29321</strain>
    </source>
</reference>
<evidence type="ECO:0000256" key="1">
    <source>
        <dbReference type="SAM" id="Phobius"/>
    </source>
</evidence>